<dbReference type="OrthoDB" id="9794178at2"/>
<proteinExistence type="predicted"/>
<keyword evidence="4" id="KW-0560">Oxidoreductase</keyword>
<dbReference type="Gene3D" id="3.30.2020.30">
    <property type="match status" value="1"/>
</dbReference>
<dbReference type="Pfam" id="PF06155">
    <property type="entry name" value="GBBH-like_N"/>
    <property type="match status" value="1"/>
</dbReference>
<dbReference type="Proteomes" id="UP000334923">
    <property type="component" value="Unassembled WGS sequence"/>
</dbReference>
<keyword evidence="2" id="KW-0408">Iron</keyword>
<name>A0A5E6MFW1_9BACT</name>
<evidence type="ECO:0000256" key="1">
    <source>
        <dbReference type="ARBA" id="ARBA00022723"/>
    </source>
</evidence>
<dbReference type="InterPro" id="IPR038492">
    <property type="entry name" value="GBBH-like_N_sf"/>
</dbReference>
<feature type="domain" description="Gamma-butyrobetaine hydroxylase-like N-terminal" evidence="3">
    <location>
        <begin position="14"/>
        <end position="96"/>
    </location>
</feature>
<dbReference type="EMBL" id="CABFVA020000116">
    <property type="protein sequence ID" value="VVM07991.1"/>
    <property type="molecule type" value="Genomic_DNA"/>
</dbReference>
<evidence type="ECO:0000256" key="2">
    <source>
        <dbReference type="ARBA" id="ARBA00023004"/>
    </source>
</evidence>
<dbReference type="InterPro" id="IPR010376">
    <property type="entry name" value="GBBH-like_N"/>
</dbReference>
<dbReference type="PANTHER" id="PTHR35303">
    <property type="entry name" value="OS02G0197800 PROTEIN"/>
    <property type="match status" value="1"/>
</dbReference>
<gene>
    <name evidence="4" type="ORF">MAMT_02036</name>
</gene>
<keyword evidence="5" id="KW-1185">Reference proteome</keyword>
<dbReference type="GO" id="GO:0046872">
    <property type="term" value="F:metal ion binding"/>
    <property type="evidence" value="ECO:0007669"/>
    <property type="project" value="UniProtKB-KW"/>
</dbReference>
<evidence type="ECO:0000313" key="5">
    <source>
        <dbReference type="Proteomes" id="UP000334923"/>
    </source>
</evidence>
<protein>
    <submittedName>
        <fullName evidence="4">Gamma-butyrobetaine dioxygenase</fullName>
        <ecNumber evidence="4">1.14.11.1</ecNumber>
    </submittedName>
</protein>
<dbReference type="GO" id="GO:0008336">
    <property type="term" value="F:gamma-butyrobetaine dioxygenase activity"/>
    <property type="evidence" value="ECO:0007669"/>
    <property type="project" value="UniProtKB-EC"/>
</dbReference>
<dbReference type="RefSeq" id="WP_142660871.1">
    <property type="nucleotide sequence ID" value="NZ_CABFVA020000116.1"/>
</dbReference>
<evidence type="ECO:0000313" key="4">
    <source>
        <dbReference type="EMBL" id="VVM07991.1"/>
    </source>
</evidence>
<keyword evidence="1" id="KW-0479">Metal-binding</keyword>
<reference evidence="4 5" key="1">
    <citation type="submission" date="2019-09" db="EMBL/GenBank/DDBJ databases">
        <authorList>
            <person name="Cremers G."/>
        </authorList>
    </citation>
    <scope>NUCLEOTIDE SEQUENCE [LARGE SCALE GENOMIC DNA]</scope>
    <source>
        <strain evidence="4">4A</strain>
    </source>
</reference>
<evidence type="ECO:0000259" key="3">
    <source>
        <dbReference type="Pfam" id="PF06155"/>
    </source>
</evidence>
<accession>A0A5E6MFW1</accession>
<dbReference type="EC" id="1.14.11.1" evidence="4"/>
<sequence length="107" mass="11521">MPSSLALADAQTIGTELAIRWVDGRESYLPLELLRRNCPCALCQGESTATATFAPKQTNYSPASFVVRSLQPVGGYALQIVWADGHATGIYPYSYLLSLAEEEPPSG</sequence>
<dbReference type="AlphaFoldDB" id="A0A5E6MFW1"/>
<keyword evidence="4" id="KW-0223">Dioxygenase</keyword>
<organism evidence="4 5">
    <name type="scientific">Methylacidimicrobium tartarophylax</name>
    <dbReference type="NCBI Taxonomy" id="1041768"/>
    <lineage>
        <taxon>Bacteria</taxon>
        <taxon>Pseudomonadati</taxon>
        <taxon>Verrucomicrobiota</taxon>
        <taxon>Methylacidimicrobium</taxon>
    </lineage>
</organism>